<keyword evidence="1" id="KW-0472">Membrane</keyword>
<organism evidence="2 3">
    <name type="scientific">Caerostris extrusa</name>
    <name type="common">Bark spider</name>
    <name type="synonym">Caerostris bankana</name>
    <dbReference type="NCBI Taxonomy" id="172846"/>
    <lineage>
        <taxon>Eukaryota</taxon>
        <taxon>Metazoa</taxon>
        <taxon>Ecdysozoa</taxon>
        <taxon>Arthropoda</taxon>
        <taxon>Chelicerata</taxon>
        <taxon>Arachnida</taxon>
        <taxon>Araneae</taxon>
        <taxon>Araneomorphae</taxon>
        <taxon>Entelegynae</taxon>
        <taxon>Araneoidea</taxon>
        <taxon>Araneidae</taxon>
        <taxon>Caerostris</taxon>
    </lineage>
</organism>
<evidence type="ECO:0000313" key="2">
    <source>
        <dbReference type="EMBL" id="GIY37735.1"/>
    </source>
</evidence>
<accession>A0AAV4SVD7</accession>
<evidence type="ECO:0008006" key="4">
    <source>
        <dbReference type="Google" id="ProtNLM"/>
    </source>
</evidence>
<reference evidence="2 3" key="1">
    <citation type="submission" date="2021-06" db="EMBL/GenBank/DDBJ databases">
        <title>Caerostris extrusa draft genome.</title>
        <authorList>
            <person name="Kono N."/>
            <person name="Arakawa K."/>
        </authorList>
    </citation>
    <scope>NUCLEOTIDE SEQUENCE [LARGE SCALE GENOMIC DNA]</scope>
</reference>
<dbReference type="Proteomes" id="UP001054945">
    <property type="component" value="Unassembled WGS sequence"/>
</dbReference>
<feature type="transmembrane region" description="Helical" evidence="1">
    <location>
        <begin position="61"/>
        <end position="84"/>
    </location>
</feature>
<sequence>MRRRNCALTNSRSAAISFPPKRAGFIFPRSRSENLQVGEPVAVSRSPETKRLFLSKLPPQIFSPLFLIPSLPSISIFYFFFFFFPDFYTLSPPPTHLPCGFGGSNPYSRAFPPFPWGAEYLFLFRREGGEGFRQTKVARAKETEGECGVFENATSGTFIVCRFNKGTSGILTGLKSSG</sequence>
<name>A0AAV4SVD7_CAEEX</name>
<evidence type="ECO:0000313" key="3">
    <source>
        <dbReference type="Proteomes" id="UP001054945"/>
    </source>
</evidence>
<proteinExistence type="predicted"/>
<dbReference type="AlphaFoldDB" id="A0AAV4SVD7"/>
<comment type="caution">
    <text evidence="2">The sequence shown here is derived from an EMBL/GenBank/DDBJ whole genome shotgun (WGS) entry which is preliminary data.</text>
</comment>
<keyword evidence="3" id="KW-1185">Reference proteome</keyword>
<protein>
    <recommendedName>
        <fullName evidence="4">Transmembrane protein</fullName>
    </recommendedName>
</protein>
<evidence type="ECO:0000256" key="1">
    <source>
        <dbReference type="SAM" id="Phobius"/>
    </source>
</evidence>
<keyword evidence="1" id="KW-0812">Transmembrane</keyword>
<gene>
    <name evidence="2" type="ORF">CEXT_166641</name>
</gene>
<keyword evidence="1" id="KW-1133">Transmembrane helix</keyword>
<dbReference type="EMBL" id="BPLR01010212">
    <property type="protein sequence ID" value="GIY37735.1"/>
    <property type="molecule type" value="Genomic_DNA"/>
</dbReference>